<keyword evidence="5" id="KW-0479">Metal-binding</keyword>
<organism evidence="13">
    <name type="scientific">marine sediment metagenome</name>
    <dbReference type="NCBI Taxonomy" id="412755"/>
    <lineage>
        <taxon>unclassified sequences</taxon>
        <taxon>metagenomes</taxon>
        <taxon>ecological metagenomes</taxon>
    </lineage>
</organism>
<dbReference type="GO" id="GO:0004222">
    <property type="term" value="F:metalloendopeptidase activity"/>
    <property type="evidence" value="ECO:0007669"/>
    <property type="project" value="InterPro"/>
</dbReference>
<keyword evidence="2" id="KW-1003">Cell membrane</keyword>
<dbReference type="GO" id="GO:0006508">
    <property type="term" value="P:proteolysis"/>
    <property type="evidence" value="ECO:0007669"/>
    <property type="project" value="UniProtKB-KW"/>
</dbReference>
<sequence>PIFVIWIIVKFLIHVRQSVYQGDTQFNIFGFDTWFVLITAGIAATLHWYYSNKKVVSNILLLLGAQYPDKNDRYHYVFQNVVDEIETAAGGLKVERYLLPTGAMNAFALADLNGRYVIGITEGLLSRLNREELQSVVAHEMSHIISNDCLQTTIVCSLFSIYSEALAHFNKAISKTELRSSSR</sequence>
<evidence type="ECO:0000256" key="11">
    <source>
        <dbReference type="SAM" id="Phobius"/>
    </source>
</evidence>
<feature type="transmembrane region" description="Helical" evidence="11">
    <location>
        <begin position="28"/>
        <end position="50"/>
    </location>
</feature>
<dbReference type="PANTHER" id="PTHR43221:SF2">
    <property type="entry name" value="PROTEASE HTPX HOMOLOG"/>
    <property type="match status" value="1"/>
</dbReference>
<comment type="cofactor">
    <cofactor evidence="1">
        <name>Zn(2+)</name>
        <dbReference type="ChEBI" id="CHEBI:29105"/>
    </cofactor>
</comment>
<keyword evidence="4 11" id="KW-0812">Transmembrane</keyword>
<evidence type="ECO:0000256" key="6">
    <source>
        <dbReference type="ARBA" id="ARBA00022801"/>
    </source>
</evidence>
<keyword evidence="9" id="KW-0482">Metalloprotease</keyword>
<dbReference type="InterPro" id="IPR050083">
    <property type="entry name" value="HtpX_protease"/>
</dbReference>
<protein>
    <recommendedName>
        <fullName evidence="12">Peptidase M48 domain-containing protein</fullName>
    </recommendedName>
</protein>
<keyword evidence="7" id="KW-0862">Zinc</keyword>
<dbReference type="Gene3D" id="3.30.2010.10">
    <property type="entry name" value="Metalloproteases ('zincins'), catalytic domain"/>
    <property type="match status" value="1"/>
</dbReference>
<evidence type="ECO:0000256" key="1">
    <source>
        <dbReference type="ARBA" id="ARBA00001947"/>
    </source>
</evidence>
<gene>
    <name evidence="13" type="ORF">S06H3_42773</name>
</gene>
<name>X1PQM1_9ZZZZ</name>
<evidence type="ECO:0000256" key="3">
    <source>
        <dbReference type="ARBA" id="ARBA00022670"/>
    </source>
</evidence>
<feature type="domain" description="Peptidase M48" evidence="12">
    <location>
        <begin position="70"/>
        <end position="167"/>
    </location>
</feature>
<evidence type="ECO:0000256" key="10">
    <source>
        <dbReference type="ARBA" id="ARBA00023136"/>
    </source>
</evidence>
<dbReference type="AlphaFoldDB" id="X1PQM1"/>
<accession>X1PQM1</accession>
<feature type="non-terminal residue" evidence="13">
    <location>
        <position position="1"/>
    </location>
</feature>
<proteinExistence type="predicted"/>
<keyword evidence="3" id="KW-0645">Protease</keyword>
<dbReference type="GO" id="GO:0046872">
    <property type="term" value="F:metal ion binding"/>
    <property type="evidence" value="ECO:0007669"/>
    <property type="project" value="UniProtKB-KW"/>
</dbReference>
<evidence type="ECO:0000259" key="12">
    <source>
        <dbReference type="Pfam" id="PF01435"/>
    </source>
</evidence>
<evidence type="ECO:0000256" key="9">
    <source>
        <dbReference type="ARBA" id="ARBA00023049"/>
    </source>
</evidence>
<comment type="caution">
    <text evidence="13">The sequence shown here is derived from an EMBL/GenBank/DDBJ whole genome shotgun (WGS) entry which is preliminary data.</text>
</comment>
<evidence type="ECO:0000256" key="5">
    <source>
        <dbReference type="ARBA" id="ARBA00022723"/>
    </source>
</evidence>
<dbReference type="EMBL" id="BARV01026478">
    <property type="protein sequence ID" value="GAI41390.1"/>
    <property type="molecule type" value="Genomic_DNA"/>
</dbReference>
<evidence type="ECO:0000256" key="4">
    <source>
        <dbReference type="ARBA" id="ARBA00022692"/>
    </source>
</evidence>
<evidence type="ECO:0000256" key="2">
    <source>
        <dbReference type="ARBA" id="ARBA00022475"/>
    </source>
</evidence>
<evidence type="ECO:0000256" key="7">
    <source>
        <dbReference type="ARBA" id="ARBA00022833"/>
    </source>
</evidence>
<dbReference type="PANTHER" id="PTHR43221">
    <property type="entry name" value="PROTEASE HTPX"/>
    <property type="match status" value="1"/>
</dbReference>
<evidence type="ECO:0000256" key="8">
    <source>
        <dbReference type="ARBA" id="ARBA00022989"/>
    </source>
</evidence>
<dbReference type="InterPro" id="IPR001915">
    <property type="entry name" value="Peptidase_M48"/>
</dbReference>
<dbReference type="Pfam" id="PF01435">
    <property type="entry name" value="Peptidase_M48"/>
    <property type="match status" value="1"/>
</dbReference>
<keyword evidence="6" id="KW-0378">Hydrolase</keyword>
<reference evidence="13" key="1">
    <citation type="journal article" date="2014" name="Front. Microbiol.">
        <title>High frequency of phylogenetically diverse reductive dehalogenase-homologous genes in deep subseafloor sedimentary metagenomes.</title>
        <authorList>
            <person name="Kawai M."/>
            <person name="Futagami T."/>
            <person name="Toyoda A."/>
            <person name="Takaki Y."/>
            <person name="Nishi S."/>
            <person name="Hori S."/>
            <person name="Arai W."/>
            <person name="Tsubouchi T."/>
            <person name="Morono Y."/>
            <person name="Uchiyama I."/>
            <person name="Ito T."/>
            <person name="Fujiyama A."/>
            <person name="Inagaki F."/>
            <person name="Takami H."/>
        </authorList>
    </citation>
    <scope>NUCLEOTIDE SEQUENCE</scope>
    <source>
        <strain evidence="13">Expedition CK06-06</strain>
    </source>
</reference>
<keyword evidence="10 11" id="KW-0472">Membrane</keyword>
<evidence type="ECO:0000313" key="13">
    <source>
        <dbReference type="EMBL" id="GAI41390.1"/>
    </source>
</evidence>
<keyword evidence="8 11" id="KW-1133">Transmembrane helix</keyword>